<gene>
    <name evidence="2" type="ORF">DQQ10_17760</name>
</gene>
<reference evidence="2 3" key="1">
    <citation type="submission" date="2018-06" db="EMBL/GenBank/DDBJ databases">
        <title>Chryseolinea flavus sp. nov., a member of the phylum Bacteroidetes isolated from soil.</title>
        <authorList>
            <person name="Li Y."/>
            <person name="Wang J."/>
        </authorList>
    </citation>
    <scope>NUCLEOTIDE SEQUENCE [LARGE SCALE GENOMIC DNA]</scope>
    <source>
        <strain evidence="2 3">SDU1-6</strain>
    </source>
</reference>
<feature type="transmembrane region" description="Helical" evidence="1">
    <location>
        <begin position="6"/>
        <end position="24"/>
    </location>
</feature>
<keyword evidence="1" id="KW-0812">Transmembrane</keyword>
<keyword evidence="1" id="KW-0472">Membrane</keyword>
<dbReference type="CDD" id="cd07818">
    <property type="entry name" value="SRPBCC_1"/>
    <property type="match status" value="1"/>
</dbReference>
<dbReference type="InterPro" id="IPR019587">
    <property type="entry name" value="Polyketide_cyclase/dehydratase"/>
</dbReference>
<dbReference type="InterPro" id="IPR023393">
    <property type="entry name" value="START-like_dom_sf"/>
</dbReference>
<name>A0A364Y1C0_9BACT</name>
<evidence type="ECO:0008006" key="4">
    <source>
        <dbReference type="Google" id="ProtNLM"/>
    </source>
</evidence>
<evidence type="ECO:0000313" key="3">
    <source>
        <dbReference type="Proteomes" id="UP000251889"/>
    </source>
</evidence>
<evidence type="ECO:0000256" key="1">
    <source>
        <dbReference type="SAM" id="Phobius"/>
    </source>
</evidence>
<organism evidence="2 3">
    <name type="scientific">Pseudochryseolinea flava</name>
    <dbReference type="NCBI Taxonomy" id="2059302"/>
    <lineage>
        <taxon>Bacteria</taxon>
        <taxon>Pseudomonadati</taxon>
        <taxon>Bacteroidota</taxon>
        <taxon>Cytophagia</taxon>
        <taxon>Cytophagales</taxon>
        <taxon>Fulvivirgaceae</taxon>
        <taxon>Pseudochryseolinea</taxon>
    </lineage>
</organism>
<dbReference type="EMBL" id="QMFY01000009">
    <property type="protein sequence ID" value="RAV99886.1"/>
    <property type="molecule type" value="Genomic_DNA"/>
</dbReference>
<dbReference type="OrthoDB" id="9807923at2"/>
<sequence length="187" mass="21190">MKPLKVLGIAAFLVIVITIIFTFIQPEKGYVERSVVINAPAQEIYRELNSFQNFTLWSPWAKMDVNAKYSYDGPASGIGAKMIWEGKSIGKGSQWIEESVPDERIKNGINFEDLNGVFYAQYLIEPDGNQTRLTWTYDGVNNGFLGKMRWLFMKGALGMQYEEGLHDLKYLIEKRVGTAPRVPGVVE</sequence>
<dbReference type="Proteomes" id="UP000251889">
    <property type="component" value="Unassembled WGS sequence"/>
</dbReference>
<evidence type="ECO:0000313" key="2">
    <source>
        <dbReference type="EMBL" id="RAV99886.1"/>
    </source>
</evidence>
<dbReference type="Pfam" id="PF10604">
    <property type="entry name" value="Polyketide_cyc2"/>
    <property type="match status" value="1"/>
</dbReference>
<keyword evidence="3" id="KW-1185">Reference proteome</keyword>
<dbReference type="Gene3D" id="3.30.530.20">
    <property type="match status" value="1"/>
</dbReference>
<proteinExistence type="predicted"/>
<dbReference type="SUPFAM" id="SSF55961">
    <property type="entry name" value="Bet v1-like"/>
    <property type="match status" value="1"/>
</dbReference>
<dbReference type="AlphaFoldDB" id="A0A364Y1C0"/>
<accession>A0A364Y1C0</accession>
<keyword evidence="1" id="KW-1133">Transmembrane helix</keyword>
<protein>
    <recommendedName>
        <fullName evidence="4">Polyketide cyclase</fullName>
    </recommendedName>
</protein>
<comment type="caution">
    <text evidence="2">The sequence shown here is derived from an EMBL/GenBank/DDBJ whole genome shotgun (WGS) entry which is preliminary data.</text>
</comment>
<dbReference type="RefSeq" id="WP_112748233.1">
    <property type="nucleotide sequence ID" value="NZ_QMFY01000009.1"/>
</dbReference>